<dbReference type="ESTHER" id="debha-q6bsx6">
    <property type="family name" value="Acidic_Lipase"/>
</dbReference>
<reference evidence="10 11" key="1">
    <citation type="journal article" date="2004" name="Nature">
        <title>Genome evolution in yeasts.</title>
        <authorList>
            <consortium name="Genolevures"/>
            <person name="Dujon B."/>
            <person name="Sherman D."/>
            <person name="Fischer G."/>
            <person name="Durrens P."/>
            <person name="Casaregola S."/>
            <person name="Lafontaine I."/>
            <person name="de Montigny J."/>
            <person name="Marck C."/>
            <person name="Neuveglise C."/>
            <person name="Talla E."/>
            <person name="Goffard N."/>
            <person name="Frangeul L."/>
            <person name="Aigle M."/>
            <person name="Anthouard V."/>
            <person name="Babour A."/>
            <person name="Barbe V."/>
            <person name="Barnay S."/>
            <person name="Blanchin S."/>
            <person name="Beckerich J.M."/>
            <person name="Beyne E."/>
            <person name="Bleykasten C."/>
            <person name="Boisrame A."/>
            <person name="Boyer J."/>
            <person name="Cattolico L."/>
            <person name="Confanioleri F."/>
            <person name="de Daruvar A."/>
            <person name="Despons L."/>
            <person name="Fabre E."/>
            <person name="Fairhead C."/>
            <person name="Ferry-Dumazet H."/>
            <person name="Groppi A."/>
            <person name="Hantraye F."/>
            <person name="Hennequin C."/>
            <person name="Jauniaux N."/>
            <person name="Joyet P."/>
            <person name="Kachouri R."/>
            <person name="Kerrest A."/>
            <person name="Koszul R."/>
            <person name="Lemaire M."/>
            <person name="Lesur I."/>
            <person name="Ma L."/>
            <person name="Muller H."/>
            <person name="Nicaud J.M."/>
            <person name="Nikolski M."/>
            <person name="Oztas S."/>
            <person name="Ozier-Kalogeropoulos O."/>
            <person name="Pellenz S."/>
            <person name="Potier S."/>
            <person name="Richard G.F."/>
            <person name="Straub M.L."/>
            <person name="Suleau A."/>
            <person name="Swennene D."/>
            <person name="Tekaia F."/>
            <person name="Wesolowski-Louvel M."/>
            <person name="Westhof E."/>
            <person name="Wirth B."/>
            <person name="Zeniou-Meyer M."/>
            <person name="Zivanovic I."/>
            <person name="Bolotin-Fukuhara M."/>
            <person name="Thierry A."/>
            <person name="Bouchier C."/>
            <person name="Caudron B."/>
            <person name="Scarpelli C."/>
            <person name="Gaillardin C."/>
            <person name="Weissenbach J."/>
            <person name="Wincker P."/>
            <person name="Souciet J.L."/>
        </authorList>
    </citation>
    <scope>NUCLEOTIDE SEQUENCE [LARGE SCALE GENOMIC DNA]</scope>
    <source>
        <strain evidence="11">ATCC 36239 / CBS 767 / BCRC 21394 / JCM 1990 / NBRC 0083 / IGC 2968</strain>
    </source>
</reference>
<keyword evidence="2 8" id="KW-0812">Transmembrane</keyword>
<evidence type="ECO:0000256" key="2">
    <source>
        <dbReference type="ARBA" id="ARBA00022692"/>
    </source>
</evidence>
<evidence type="ECO:0000256" key="6">
    <source>
        <dbReference type="ARBA" id="ARBA00023098"/>
    </source>
</evidence>
<sequence>MIVFLKMAAVKKLTIGNTILNVSFLLLGIAISILYKLVKKFLGLDFDAADVDKDKKSTIYERILRSKDITEIAEIYGYIVREHVITTEDEYVLVIHKLEKRGIRSIPHGKIAYFHHGLLTNSELFLLGGTKDRILPFLLVDMGYDVWLGNNRGNKYSMKHTKLSIDDSKFWDFSLDEYALYDIPNSIDYILSHYKPSDKITYIGFSQGCSQLFASLSLKPELNSKLNLFVGLSPAIIPRNLNHPVFKAIVVQSANNNEFLYSVFGNKAILPSVAFWSYFLGSTLYEKVVDTSLVYLFGWTGKNLTKSQKIIGYPHMFSNSSVKSLVHWFQIINSKRFQMFDETCNIGMTKLSNLSSVSRSKSNRVAPFPISHHLNVPTLLVYGDSDILIDMENTKKLILDANDRMKNNLIDIVNCPGYEHMDTLWGKDVVDDVFTKVIDTMESLTHESKVSGVMVTSKTLDESSCESL</sequence>
<feature type="domain" description="AB hydrolase-1" evidence="9">
    <location>
        <begin position="114"/>
        <end position="396"/>
    </location>
</feature>
<dbReference type="FunFam" id="3.40.50.1820:FF:000095">
    <property type="entry name" value="Triglyceride lipase-cholesterol esterase"/>
    <property type="match status" value="1"/>
</dbReference>
<organism evidence="10 11">
    <name type="scientific">Debaryomyces hansenii (strain ATCC 36239 / CBS 767 / BCRC 21394 / JCM 1990 / NBRC 0083 / IGC 2968)</name>
    <name type="common">Yeast</name>
    <name type="synonym">Torulaspora hansenii</name>
    <dbReference type="NCBI Taxonomy" id="284592"/>
    <lineage>
        <taxon>Eukaryota</taxon>
        <taxon>Fungi</taxon>
        <taxon>Dikarya</taxon>
        <taxon>Ascomycota</taxon>
        <taxon>Saccharomycotina</taxon>
        <taxon>Pichiomycetes</taxon>
        <taxon>Debaryomycetaceae</taxon>
        <taxon>Debaryomyces</taxon>
    </lineage>
</organism>
<evidence type="ECO:0000256" key="5">
    <source>
        <dbReference type="ARBA" id="ARBA00022989"/>
    </source>
</evidence>
<dbReference type="GO" id="GO:0016042">
    <property type="term" value="P:lipid catabolic process"/>
    <property type="evidence" value="ECO:0007669"/>
    <property type="project" value="UniProtKB-KW"/>
</dbReference>
<evidence type="ECO:0000256" key="3">
    <source>
        <dbReference type="ARBA" id="ARBA00022801"/>
    </source>
</evidence>
<dbReference type="InParanoid" id="Q6BSX6"/>
<dbReference type="SUPFAM" id="SSF53474">
    <property type="entry name" value="alpha/beta-Hydrolases"/>
    <property type="match status" value="1"/>
</dbReference>
<keyword evidence="11" id="KW-1185">Reference proteome</keyword>
<evidence type="ECO:0000313" key="11">
    <source>
        <dbReference type="Proteomes" id="UP000000599"/>
    </source>
</evidence>
<evidence type="ECO:0000313" key="10">
    <source>
        <dbReference type="EMBL" id="CAG86833.2"/>
    </source>
</evidence>
<dbReference type="EMBL" id="CR382136">
    <property type="protein sequence ID" value="CAG86833.2"/>
    <property type="molecule type" value="Genomic_DNA"/>
</dbReference>
<dbReference type="STRING" id="284592.Q6BSX6"/>
<comment type="subcellular location">
    <subcellularLocation>
        <location evidence="1">Membrane</location>
        <topology evidence="1">Single-pass membrane protein</topology>
    </subcellularLocation>
</comment>
<dbReference type="GO" id="GO:0016787">
    <property type="term" value="F:hydrolase activity"/>
    <property type="evidence" value="ECO:0007669"/>
    <property type="project" value="UniProtKB-KW"/>
</dbReference>
<dbReference type="Proteomes" id="UP000000599">
    <property type="component" value="Chromosome D"/>
</dbReference>
<dbReference type="GO" id="GO:0016020">
    <property type="term" value="C:membrane"/>
    <property type="evidence" value="ECO:0007669"/>
    <property type="project" value="UniProtKB-SubCell"/>
</dbReference>
<proteinExistence type="predicted"/>
<dbReference type="GeneID" id="2900919"/>
<gene>
    <name evidence="10" type="ordered locus">DEHA2D05236g</name>
</gene>
<evidence type="ECO:0000256" key="1">
    <source>
        <dbReference type="ARBA" id="ARBA00004167"/>
    </source>
</evidence>
<dbReference type="AlphaFoldDB" id="Q6BSX6"/>
<dbReference type="VEuPathDB" id="FungiDB:DEHA2D05236g"/>
<keyword evidence="7 8" id="KW-0472">Membrane</keyword>
<evidence type="ECO:0000256" key="8">
    <source>
        <dbReference type="SAM" id="Phobius"/>
    </source>
</evidence>
<dbReference type="InterPro" id="IPR000073">
    <property type="entry name" value="AB_hydrolase_1"/>
</dbReference>
<evidence type="ECO:0000259" key="9">
    <source>
        <dbReference type="Pfam" id="PF00561"/>
    </source>
</evidence>
<protein>
    <submittedName>
        <fullName evidence="10">DEHA2D05236p</fullName>
    </submittedName>
</protein>
<dbReference type="InterPro" id="IPR029058">
    <property type="entry name" value="AB_hydrolase_fold"/>
</dbReference>
<dbReference type="RefSeq" id="XP_458694.2">
    <property type="nucleotide sequence ID" value="XM_458694.2"/>
</dbReference>
<evidence type="ECO:0000256" key="7">
    <source>
        <dbReference type="ARBA" id="ARBA00023136"/>
    </source>
</evidence>
<dbReference type="Gene3D" id="3.40.50.1820">
    <property type="entry name" value="alpha/beta hydrolase"/>
    <property type="match status" value="1"/>
</dbReference>
<dbReference type="PANTHER" id="PTHR11005">
    <property type="entry name" value="LYSOSOMAL ACID LIPASE-RELATED"/>
    <property type="match status" value="1"/>
</dbReference>
<accession>Q6BSX6</accession>
<dbReference type="OrthoDB" id="9974421at2759"/>
<dbReference type="Pfam" id="PF00561">
    <property type="entry name" value="Abhydrolase_1"/>
    <property type="match status" value="1"/>
</dbReference>
<keyword evidence="4" id="KW-0442">Lipid degradation</keyword>
<keyword evidence="6" id="KW-0443">Lipid metabolism</keyword>
<evidence type="ECO:0000256" key="4">
    <source>
        <dbReference type="ARBA" id="ARBA00022963"/>
    </source>
</evidence>
<name>Q6BSX6_DEBHA</name>
<keyword evidence="5 8" id="KW-1133">Transmembrane helix</keyword>
<dbReference type="HOGENOM" id="CLU_010974_5_0_1"/>
<keyword evidence="3" id="KW-0378">Hydrolase</keyword>
<dbReference type="OMA" id="GYPYEKY"/>
<dbReference type="KEGG" id="dha:DEHA2D05236g"/>
<dbReference type="eggNOG" id="KOG2624">
    <property type="taxonomic scope" value="Eukaryota"/>
</dbReference>
<feature type="transmembrane region" description="Helical" evidence="8">
    <location>
        <begin position="15"/>
        <end position="35"/>
    </location>
</feature>